<sequence>MYKPKEAKLFGAALKQLLREKNLSDRQFAKQAGLQQSYVSKLLNPKPGNEIAEPRKKTRQQLAQGLGITEQELLEQIDRYSDSAAGKTIFASPGLAKSEEAIAKPPQESVESKAGSGENLMSLATKMFEQLGFNQKFKINRAFQDVGYQLKNYEKKANSHQLILSQRKDGICISIRQDILDPHLLNLKYWKYTFVLGEADLFTKARLLVLPSKKDIFLNSLHRNYWNSLQAEKKTVGDFQLNTCYWEYDDPPMCVAAPSLLLDEFNLDTLSESDTYLVVNYDKLSPENWQVCINSSEVLQEFISYFTKKLIEI</sequence>
<dbReference type="SUPFAM" id="SSF47413">
    <property type="entry name" value="lambda repressor-like DNA-binding domains"/>
    <property type="match status" value="1"/>
</dbReference>
<dbReference type="AlphaFoldDB" id="A0A951UCC3"/>
<dbReference type="PROSITE" id="PS50943">
    <property type="entry name" value="HTH_CROC1"/>
    <property type="match status" value="1"/>
</dbReference>
<dbReference type="EMBL" id="JAHHIF010000054">
    <property type="protein sequence ID" value="MBW4548100.1"/>
    <property type="molecule type" value="Genomic_DNA"/>
</dbReference>
<reference evidence="2" key="1">
    <citation type="submission" date="2021-05" db="EMBL/GenBank/DDBJ databases">
        <authorList>
            <person name="Pietrasiak N."/>
            <person name="Ward R."/>
            <person name="Stajich J.E."/>
            <person name="Kurbessoian T."/>
        </authorList>
    </citation>
    <scope>NUCLEOTIDE SEQUENCE</scope>
    <source>
        <strain evidence="2">CPER-KK1</strain>
    </source>
</reference>
<dbReference type="CDD" id="cd00093">
    <property type="entry name" value="HTH_XRE"/>
    <property type="match status" value="1"/>
</dbReference>
<evidence type="ECO:0000259" key="1">
    <source>
        <dbReference type="PROSITE" id="PS50943"/>
    </source>
</evidence>
<name>A0A951UCC3_9CYAN</name>
<dbReference type="SMART" id="SM00530">
    <property type="entry name" value="HTH_XRE"/>
    <property type="match status" value="1"/>
</dbReference>
<dbReference type="InterPro" id="IPR010982">
    <property type="entry name" value="Lambda_DNA-bd_dom_sf"/>
</dbReference>
<organism evidence="2 3">
    <name type="scientific">Symplocastrum torsivum CPER-KK1</name>
    <dbReference type="NCBI Taxonomy" id="450513"/>
    <lineage>
        <taxon>Bacteria</taxon>
        <taxon>Bacillati</taxon>
        <taxon>Cyanobacteriota</taxon>
        <taxon>Cyanophyceae</taxon>
        <taxon>Oscillatoriophycideae</taxon>
        <taxon>Oscillatoriales</taxon>
        <taxon>Microcoleaceae</taxon>
        <taxon>Symplocastrum</taxon>
    </lineage>
</organism>
<gene>
    <name evidence="2" type="ORF">KME25_27215</name>
</gene>
<accession>A0A951UCC3</accession>
<reference evidence="2" key="2">
    <citation type="journal article" date="2022" name="Microbiol. Resour. Announc.">
        <title>Metagenome Sequencing to Explore Phylogenomics of Terrestrial Cyanobacteria.</title>
        <authorList>
            <person name="Ward R.D."/>
            <person name="Stajich J.E."/>
            <person name="Johansen J.R."/>
            <person name="Huntemann M."/>
            <person name="Clum A."/>
            <person name="Foster B."/>
            <person name="Foster B."/>
            <person name="Roux S."/>
            <person name="Palaniappan K."/>
            <person name="Varghese N."/>
            <person name="Mukherjee S."/>
            <person name="Reddy T.B.K."/>
            <person name="Daum C."/>
            <person name="Copeland A."/>
            <person name="Chen I.A."/>
            <person name="Ivanova N.N."/>
            <person name="Kyrpides N.C."/>
            <person name="Shapiro N."/>
            <person name="Eloe-Fadrosh E.A."/>
            <person name="Pietrasiak N."/>
        </authorList>
    </citation>
    <scope>NUCLEOTIDE SEQUENCE</scope>
    <source>
        <strain evidence="2">CPER-KK1</strain>
    </source>
</reference>
<comment type="caution">
    <text evidence="2">The sequence shown here is derived from an EMBL/GenBank/DDBJ whole genome shotgun (WGS) entry which is preliminary data.</text>
</comment>
<dbReference type="InterPro" id="IPR001387">
    <property type="entry name" value="Cro/C1-type_HTH"/>
</dbReference>
<proteinExistence type="predicted"/>
<evidence type="ECO:0000313" key="2">
    <source>
        <dbReference type="EMBL" id="MBW4548100.1"/>
    </source>
</evidence>
<protein>
    <submittedName>
        <fullName evidence="2">Helix-turn-helix domain-containing protein</fullName>
    </submittedName>
</protein>
<evidence type="ECO:0000313" key="3">
    <source>
        <dbReference type="Proteomes" id="UP000753908"/>
    </source>
</evidence>
<dbReference type="Gene3D" id="1.10.260.40">
    <property type="entry name" value="lambda repressor-like DNA-binding domains"/>
    <property type="match status" value="1"/>
</dbReference>
<feature type="domain" description="HTH cro/C1-type" evidence="1">
    <location>
        <begin position="14"/>
        <end position="73"/>
    </location>
</feature>
<dbReference type="GO" id="GO:0003677">
    <property type="term" value="F:DNA binding"/>
    <property type="evidence" value="ECO:0007669"/>
    <property type="project" value="InterPro"/>
</dbReference>
<dbReference type="Proteomes" id="UP000753908">
    <property type="component" value="Unassembled WGS sequence"/>
</dbReference>